<evidence type="ECO:0000256" key="4">
    <source>
        <dbReference type="ARBA" id="ARBA00023242"/>
    </source>
</evidence>
<name>A0A072PIP2_9EURO</name>
<dbReference type="EMBL" id="AMGV01000003">
    <property type="protein sequence ID" value="KEF59183.1"/>
    <property type="molecule type" value="Genomic_DNA"/>
</dbReference>
<dbReference type="GO" id="GO:0000981">
    <property type="term" value="F:DNA-binding transcription factor activity, RNA polymerase II-specific"/>
    <property type="evidence" value="ECO:0007669"/>
    <property type="project" value="InterPro"/>
</dbReference>
<keyword evidence="3" id="KW-0804">Transcription</keyword>
<dbReference type="GO" id="GO:0008270">
    <property type="term" value="F:zinc ion binding"/>
    <property type="evidence" value="ECO:0007669"/>
    <property type="project" value="InterPro"/>
</dbReference>
<feature type="domain" description="Zn(2)-C6 fungal-type" evidence="6">
    <location>
        <begin position="13"/>
        <end position="43"/>
    </location>
</feature>
<accession>A0A072PIP2</accession>
<dbReference type="AlphaFoldDB" id="A0A072PIP2"/>
<keyword evidence="4" id="KW-0539">Nucleus</keyword>
<dbReference type="RefSeq" id="XP_013261773.1">
    <property type="nucleotide sequence ID" value="XM_013406319.1"/>
</dbReference>
<proteinExistence type="predicted"/>
<dbReference type="VEuPathDB" id="FungiDB:A1O9_04027"/>
<feature type="region of interest" description="Disordered" evidence="5">
    <location>
        <begin position="293"/>
        <end position="312"/>
    </location>
</feature>
<dbReference type="PROSITE" id="PS00463">
    <property type="entry name" value="ZN2_CY6_FUNGAL_1"/>
    <property type="match status" value="1"/>
</dbReference>
<organism evidence="7 8">
    <name type="scientific">Exophiala aquamarina CBS 119918</name>
    <dbReference type="NCBI Taxonomy" id="1182545"/>
    <lineage>
        <taxon>Eukaryota</taxon>
        <taxon>Fungi</taxon>
        <taxon>Dikarya</taxon>
        <taxon>Ascomycota</taxon>
        <taxon>Pezizomycotina</taxon>
        <taxon>Eurotiomycetes</taxon>
        <taxon>Chaetothyriomycetidae</taxon>
        <taxon>Chaetothyriales</taxon>
        <taxon>Herpotrichiellaceae</taxon>
        <taxon>Exophiala</taxon>
    </lineage>
</organism>
<evidence type="ECO:0000256" key="3">
    <source>
        <dbReference type="ARBA" id="ARBA00023163"/>
    </source>
</evidence>
<dbReference type="InterPro" id="IPR036864">
    <property type="entry name" value="Zn2-C6_fun-type_DNA-bd_sf"/>
</dbReference>
<protein>
    <recommendedName>
        <fullName evidence="6">Zn(2)-C6 fungal-type domain-containing protein</fullName>
    </recommendedName>
</protein>
<dbReference type="Gene3D" id="4.10.240.10">
    <property type="entry name" value="Zn(2)-C6 fungal-type DNA-binding domain"/>
    <property type="match status" value="1"/>
</dbReference>
<feature type="region of interest" description="Disordered" evidence="5">
    <location>
        <begin position="57"/>
        <end position="79"/>
    </location>
</feature>
<dbReference type="HOGENOM" id="CLU_008719_6_1_1"/>
<evidence type="ECO:0000256" key="1">
    <source>
        <dbReference type="ARBA" id="ARBA00023015"/>
    </source>
</evidence>
<sequence length="506" mass="55715">MVGNAVGKRVRTGCMTCRGRRRKCDEQRPKCANCVAKGLPCQYGGKLTFVASKYQNQPGDATTRARGLDPATPSGNTKDASPFLESIELSFHPDIPIVGPNDFFQPVIAGIELTSESQKLSDQIFNIPQQQKEGYSHPSPSDTRNLRRKLYELELLTYYRYDVAPVLDLGLGSLCFGIGLLLESKTSEAVYHAVLAVASCQRAAKKSSSTQVDQATSITSAHLARDDSKTRHGRFVAPSDLLLWMNVCSSPVEQWSTLSSLILGHARSGIGSLERWLLLSRLHCGTKLVALSRSSHTESLPPPPQNTADEKSHPALTQLGESLWLLETTFSLLLSDVRPSELPTAPTTQNWCAQWHKVQKWYLTRNDEMRQIFEVANEGDLQPQENAEFPHIVFSNSCAIVANVAHHVTSLLLLQSKPRLTKPVTRSISSSSSLWHVHRAIGIIATATGGGTWDPFTTAALLYCSWKLSSSKQIRSVANTMNQIQSSSGLKLENPLSDLDRLARSR</sequence>
<dbReference type="Proteomes" id="UP000027920">
    <property type="component" value="Unassembled WGS sequence"/>
</dbReference>
<dbReference type="SMART" id="SM00066">
    <property type="entry name" value="GAL4"/>
    <property type="match status" value="1"/>
</dbReference>
<dbReference type="OrthoDB" id="5419315at2759"/>
<evidence type="ECO:0000313" key="8">
    <source>
        <dbReference type="Proteomes" id="UP000027920"/>
    </source>
</evidence>
<keyword evidence="2" id="KW-0238">DNA-binding</keyword>
<dbReference type="GO" id="GO:0000976">
    <property type="term" value="F:transcription cis-regulatory region binding"/>
    <property type="evidence" value="ECO:0007669"/>
    <property type="project" value="TreeGrafter"/>
</dbReference>
<dbReference type="PANTHER" id="PTHR37534:SF4">
    <property type="entry name" value="ZN(II)2CYS6 TRANSCRIPTION FACTOR (EUROFUNG)"/>
    <property type="match status" value="1"/>
</dbReference>
<evidence type="ECO:0000256" key="2">
    <source>
        <dbReference type="ARBA" id="ARBA00023125"/>
    </source>
</evidence>
<dbReference type="InterPro" id="IPR001138">
    <property type="entry name" value="Zn2Cys6_DnaBD"/>
</dbReference>
<evidence type="ECO:0000259" key="6">
    <source>
        <dbReference type="PROSITE" id="PS50048"/>
    </source>
</evidence>
<reference evidence="7 8" key="1">
    <citation type="submission" date="2013-03" db="EMBL/GenBank/DDBJ databases">
        <title>The Genome Sequence of Exophiala aquamarina CBS 119918.</title>
        <authorList>
            <consortium name="The Broad Institute Genomics Platform"/>
            <person name="Cuomo C."/>
            <person name="de Hoog S."/>
            <person name="Gorbushina A."/>
            <person name="Walker B."/>
            <person name="Young S.K."/>
            <person name="Zeng Q."/>
            <person name="Gargeya S."/>
            <person name="Fitzgerald M."/>
            <person name="Haas B."/>
            <person name="Abouelleil A."/>
            <person name="Allen A.W."/>
            <person name="Alvarado L."/>
            <person name="Arachchi H.M."/>
            <person name="Berlin A.M."/>
            <person name="Chapman S.B."/>
            <person name="Gainer-Dewar J."/>
            <person name="Goldberg J."/>
            <person name="Griggs A."/>
            <person name="Gujja S."/>
            <person name="Hansen M."/>
            <person name="Howarth C."/>
            <person name="Imamovic A."/>
            <person name="Ireland A."/>
            <person name="Larimer J."/>
            <person name="McCowan C."/>
            <person name="Murphy C."/>
            <person name="Pearson M."/>
            <person name="Poon T.W."/>
            <person name="Priest M."/>
            <person name="Roberts A."/>
            <person name="Saif S."/>
            <person name="Shea T."/>
            <person name="Sisk P."/>
            <person name="Sykes S."/>
            <person name="Wortman J."/>
            <person name="Nusbaum C."/>
            <person name="Birren B."/>
        </authorList>
    </citation>
    <scope>NUCLEOTIDE SEQUENCE [LARGE SCALE GENOMIC DNA]</scope>
    <source>
        <strain evidence="7 8">CBS 119918</strain>
    </source>
</reference>
<gene>
    <name evidence="7" type="ORF">A1O9_04027</name>
</gene>
<dbReference type="Pfam" id="PF00172">
    <property type="entry name" value="Zn_clus"/>
    <property type="match status" value="1"/>
</dbReference>
<evidence type="ECO:0000313" key="7">
    <source>
        <dbReference type="EMBL" id="KEF59183.1"/>
    </source>
</evidence>
<dbReference type="PANTHER" id="PTHR37534">
    <property type="entry name" value="TRANSCRIPTIONAL ACTIVATOR PROTEIN UGA3"/>
    <property type="match status" value="1"/>
</dbReference>
<dbReference type="PROSITE" id="PS50048">
    <property type="entry name" value="ZN2_CY6_FUNGAL_2"/>
    <property type="match status" value="1"/>
</dbReference>
<keyword evidence="8" id="KW-1185">Reference proteome</keyword>
<dbReference type="GeneID" id="25278960"/>
<dbReference type="CDD" id="cd00067">
    <property type="entry name" value="GAL4"/>
    <property type="match status" value="1"/>
</dbReference>
<evidence type="ECO:0000256" key="5">
    <source>
        <dbReference type="SAM" id="MobiDB-lite"/>
    </source>
</evidence>
<dbReference type="GO" id="GO:0045944">
    <property type="term" value="P:positive regulation of transcription by RNA polymerase II"/>
    <property type="evidence" value="ECO:0007669"/>
    <property type="project" value="TreeGrafter"/>
</dbReference>
<keyword evidence="1" id="KW-0805">Transcription regulation</keyword>
<dbReference type="GO" id="GO:0005634">
    <property type="term" value="C:nucleus"/>
    <property type="evidence" value="ECO:0007669"/>
    <property type="project" value="TreeGrafter"/>
</dbReference>
<comment type="caution">
    <text evidence="7">The sequence shown here is derived from an EMBL/GenBank/DDBJ whole genome shotgun (WGS) entry which is preliminary data.</text>
</comment>
<dbReference type="SUPFAM" id="SSF57701">
    <property type="entry name" value="Zn2/Cys6 DNA-binding domain"/>
    <property type="match status" value="1"/>
</dbReference>